<dbReference type="PANTHER" id="PTHR45947">
    <property type="entry name" value="SULFOQUINOVOSYL TRANSFERASE SQD2"/>
    <property type="match status" value="1"/>
</dbReference>
<keyword evidence="3" id="KW-0808">Transferase</keyword>
<accession>A0A3E1NHE8</accession>
<dbReference type="NCBIfam" id="NF007640">
    <property type="entry name" value="PRK10307.1"/>
    <property type="match status" value="1"/>
</dbReference>
<dbReference type="Pfam" id="PF13579">
    <property type="entry name" value="Glyco_trans_4_4"/>
    <property type="match status" value="1"/>
</dbReference>
<keyword evidence="4" id="KW-1185">Reference proteome</keyword>
<dbReference type="CDD" id="cd03794">
    <property type="entry name" value="GT4_WbuB-like"/>
    <property type="match status" value="1"/>
</dbReference>
<dbReference type="Proteomes" id="UP000261284">
    <property type="component" value="Unassembled WGS sequence"/>
</dbReference>
<sequence length="413" mass="46655">MKKRILLVGGNFYPETTGIGKYNGEMIDWLAKQGHECTVITTFPYYPHWKVQQPYDRRWFWYKSEVRDALTEGGTKVKIYRCPHYVPANPSGVKRMMLDFSFSLSSFVKLLQLIPGKKYDMVITVVPPFHLGLLAVLYKRLRKAKFFYHIQDLQIEAARDLKMIRSEKVVKTLFSVEKYILDRADTVSSISDGMIKKIREKVKKEVTFFPNWVDISLFHPLEDKAALKQSFGFAPADKIVLYSGAIGEKQGLEAIIQVAAQMRATQGLKFLICGSGPYKEKLQKLAEQLNVNNVIFFPLQPFDKFNAFLNMADVHLVIQKAQASDLVMPSKLTTILAVGGLAVVTANPDCSLYELVNKHQIGILTEAENSAALQKGVQTAIESNHTAIHTNARNYAEKYLSIDNVLSSYITSA</sequence>
<feature type="domain" description="Glycosyltransferase subfamily 4-like N-terminal" evidence="2">
    <location>
        <begin position="17"/>
        <end position="212"/>
    </location>
</feature>
<dbReference type="GO" id="GO:0016758">
    <property type="term" value="F:hexosyltransferase activity"/>
    <property type="evidence" value="ECO:0007669"/>
    <property type="project" value="TreeGrafter"/>
</dbReference>
<reference evidence="3 4" key="1">
    <citation type="submission" date="2018-08" db="EMBL/GenBank/DDBJ databases">
        <title>Chitinophagaceae sp. K23C18032701, a novel bacterium isolated from forest soil.</title>
        <authorList>
            <person name="Wang C."/>
        </authorList>
    </citation>
    <scope>NUCLEOTIDE SEQUENCE [LARGE SCALE GENOMIC DNA]</scope>
    <source>
        <strain evidence="3 4">K23C18032701</strain>
    </source>
</reference>
<evidence type="ECO:0000313" key="3">
    <source>
        <dbReference type="EMBL" id="RFM27386.1"/>
    </source>
</evidence>
<dbReference type="Gene3D" id="3.40.50.2000">
    <property type="entry name" value="Glycogen Phosphorylase B"/>
    <property type="match status" value="2"/>
</dbReference>
<dbReference type="AlphaFoldDB" id="A0A3E1NHE8"/>
<dbReference type="PANTHER" id="PTHR45947:SF3">
    <property type="entry name" value="SULFOQUINOVOSYL TRANSFERASE SQD2"/>
    <property type="match status" value="1"/>
</dbReference>
<feature type="domain" description="Glycosyl transferase family 1" evidence="1">
    <location>
        <begin position="224"/>
        <end position="396"/>
    </location>
</feature>
<protein>
    <submittedName>
        <fullName evidence="3">Colanic acid biosynthesis glycosyltransferase WcaI</fullName>
    </submittedName>
</protein>
<comment type="caution">
    <text evidence="3">The sequence shown here is derived from an EMBL/GenBank/DDBJ whole genome shotgun (WGS) entry which is preliminary data.</text>
</comment>
<dbReference type="SUPFAM" id="SSF53756">
    <property type="entry name" value="UDP-Glycosyltransferase/glycogen phosphorylase"/>
    <property type="match status" value="1"/>
</dbReference>
<dbReference type="RefSeq" id="WP_116848144.1">
    <property type="nucleotide sequence ID" value="NZ_QTJU01000005.1"/>
</dbReference>
<dbReference type="OrthoDB" id="9811902at2"/>
<gene>
    <name evidence="3" type="ORF">DXN05_15315</name>
</gene>
<dbReference type="Pfam" id="PF00534">
    <property type="entry name" value="Glycos_transf_1"/>
    <property type="match status" value="1"/>
</dbReference>
<evidence type="ECO:0000259" key="2">
    <source>
        <dbReference type="Pfam" id="PF13579"/>
    </source>
</evidence>
<evidence type="ECO:0000313" key="4">
    <source>
        <dbReference type="Proteomes" id="UP000261284"/>
    </source>
</evidence>
<dbReference type="InterPro" id="IPR050194">
    <property type="entry name" value="Glycosyltransferase_grp1"/>
</dbReference>
<name>A0A3E1NHE8_9BACT</name>
<dbReference type="InterPro" id="IPR001296">
    <property type="entry name" value="Glyco_trans_1"/>
</dbReference>
<dbReference type="InterPro" id="IPR028098">
    <property type="entry name" value="Glyco_trans_4-like_N"/>
</dbReference>
<evidence type="ECO:0000259" key="1">
    <source>
        <dbReference type="Pfam" id="PF00534"/>
    </source>
</evidence>
<organism evidence="3 4">
    <name type="scientific">Deminuibacter soli</name>
    <dbReference type="NCBI Taxonomy" id="2291815"/>
    <lineage>
        <taxon>Bacteria</taxon>
        <taxon>Pseudomonadati</taxon>
        <taxon>Bacteroidota</taxon>
        <taxon>Chitinophagia</taxon>
        <taxon>Chitinophagales</taxon>
        <taxon>Chitinophagaceae</taxon>
        <taxon>Deminuibacter</taxon>
    </lineage>
</organism>
<dbReference type="EMBL" id="QTJU01000005">
    <property type="protein sequence ID" value="RFM27386.1"/>
    <property type="molecule type" value="Genomic_DNA"/>
</dbReference>
<proteinExistence type="predicted"/>